<dbReference type="Gene3D" id="1.10.357.10">
    <property type="entry name" value="Tetracycline Repressor, domain 2"/>
    <property type="match status" value="1"/>
</dbReference>
<feature type="DNA-binding region" description="H-T-H motif" evidence="4">
    <location>
        <begin position="2"/>
        <end position="21"/>
    </location>
</feature>
<reference evidence="6 7" key="1">
    <citation type="submission" date="2020-08" db="EMBL/GenBank/DDBJ databases">
        <title>Genomic Encyclopedia of Type Strains, Phase IV (KMG-IV): sequencing the most valuable type-strain genomes for metagenomic binning, comparative biology and taxonomic classification.</title>
        <authorList>
            <person name="Goeker M."/>
        </authorList>
    </citation>
    <scope>NUCLEOTIDE SEQUENCE [LARGE SCALE GENOMIC DNA]</scope>
    <source>
        <strain evidence="6 7">DSM 44197</strain>
    </source>
</reference>
<evidence type="ECO:0000256" key="3">
    <source>
        <dbReference type="ARBA" id="ARBA00023163"/>
    </source>
</evidence>
<dbReference type="Pfam" id="PF21993">
    <property type="entry name" value="TetR_C_13_2"/>
    <property type="match status" value="1"/>
</dbReference>
<dbReference type="GO" id="GO:0003677">
    <property type="term" value="F:DNA binding"/>
    <property type="evidence" value="ECO:0007669"/>
    <property type="project" value="UniProtKB-UniRule"/>
</dbReference>
<dbReference type="RefSeq" id="WP_425544507.1">
    <property type="nucleotide sequence ID" value="NZ_BAAALP010000018.1"/>
</dbReference>
<dbReference type="SUPFAM" id="SSF48498">
    <property type="entry name" value="Tetracyclin repressor-like, C-terminal domain"/>
    <property type="match status" value="1"/>
</dbReference>
<comment type="caution">
    <text evidence="6">The sequence shown here is derived from an EMBL/GenBank/DDBJ whole genome shotgun (WGS) entry which is preliminary data.</text>
</comment>
<dbReference type="InterPro" id="IPR009057">
    <property type="entry name" value="Homeodomain-like_sf"/>
</dbReference>
<dbReference type="EMBL" id="JACJIA010000004">
    <property type="protein sequence ID" value="MBA8952278.1"/>
    <property type="molecule type" value="Genomic_DNA"/>
</dbReference>
<dbReference type="PANTHER" id="PTHR47506:SF1">
    <property type="entry name" value="HTH-TYPE TRANSCRIPTIONAL REGULATOR YJDC"/>
    <property type="match status" value="1"/>
</dbReference>
<evidence type="ECO:0000313" key="7">
    <source>
        <dbReference type="Proteomes" id="UP000572680"/>
    </source>
</evidence>
<evidence type="ECO:0000256" key="4">
    <source>
        <dbReference type="PROSITE-ProRule" id="PRU00335"/>
    </source>
</evidence>
<protein>
    <submittedName>
        <fullName evidence="6">AcrR family transcriptional regulator</fullName>
    </submittedName>
</protein>
<dbReference type="SUPFAM" id="SSF46689">
    <property type="entry name" value="Homeodomain-like"/>
    <property type="match status" value="1"/>
</dbReference>
<evidence type="ECO:0000256" key="2">
    <source>
        <dbReference type="ARBA" id="ARBA00023125"/>
    </source>
</evidence>
<keyword evidence="1" id="KW-0805">Transcription regulation</keyword>
<evidence type="ECO:0000256" key="1">
    <source>
        <dbReference type="ARBA" id="ARBA00023015"/>
    </source>
</evidence>
<keyword evidence="7" id="KW-1185">Reference proteome</keyword>
<dbReference type="InterPro" id="IPR001647">
    <property type="entry name" value="HTH_TetR"/>
</dbReference>
<sequence length="168" mass="18232">MGVERLLAASGVGRASFYRHFAGKDDLVAAVLRERDEKWRRELDAEVAARGGHPLAVFDVMAGRFEREDFHGCSFVNAMAETGDRDHPVYALAEEHKRAVADFFGRLLADSGHPAGGAGREELAQRLVLLLDGAIVTALRDRSARPALRARAIAELLLAQDAELSPSG</sequence>
<evidence type="ECO:0000313" key="6">
    <source>
        <dbReference type="EMBL" id="MBA8952278.1"/>
    </source>
</evidence>
<dbReference type="PANTHER" id="PTHR47506">
    <property type="entry name" value="TRANSCRIPTIONAL REGULATORY PROTEIN"/>
    <property type="match status" value="1"/>
</dbReference>
<dbReference type="Pfam" id="PF00440">
    <property type="entry name" value="TetR_N"/>
    <property type="match status" value="1"/>
</dbReference>
<name>A0A7W3LQ77_ACTNM</name>
<keyword evidence="3" id="KW-0804">Transcription</keyword>
<gene>
    <name evidence="6" type="ORF">HNR61_003918</name>
</gene>
<dbReference type="InterPro" id="IPR054156">
    <property type="entry name" value="YxaF_TetR_C"/>
</dbReference>
<evidence type="ECO:0000259" key="5">
    <source>
        <dbReference type="PROSITE" id="PS50977"/>
    </source>
</evidence>
<accession>A0A7W3LQ77</accession>
<dbReference type="Proteomes" id="UP000572680">
    <property type="component" value="Unassembled WGS sequence"/>
</dbReference>
<proteinExistence type="predicted"/>
<feature type="domain" description="HTH tetR-type" evidence="5">
    <location>
        <begin position="1"/>
        <end position="39"/>
    </location>
</feature>
<dbReference type="PROSITE" id="PS50977">
    <property type="entry name" value="HTH_TETR_2"/>
    <property type="match status" value="1"/>
</dbReference>
<dbReference type="AlphaFoldDB" id="A0A7W3LQ77"/>
<organism evidence="6 7">
    <name type="scientific">Actinomadura namibiensis</name>
    <dbReference type="NCBI Taxonomy" id="182080"/>
    <lineage>
        <taxon>Bacteria</taxon>
        <taxon>Bacillati</taxon>
        <taxon>Actinomycetota</taxon>
        <taxon>Actinomycetes</taxon>
        <taxon>Streptosporangiales</taxon>
        <taxon>Thermomonosporaceae</taxon>
        <taxon>Actinomadura</taxon>
    </lineage>
</organism>
<dbReference type="InterPro" id="IPR036271">
    <property type="entry name" value="Tet_transcr_reg_TetR-rel_C_sf"/>
</dbReference>
<keyword evidence="2 4" id="KW-0238">DNA-binding</keyword>